<comment type="catalytic activity">
    <reaction evidence="8">
        <text>fluoride(in) = fluoride(out)</text>
        <dbReference type="Rhea" id="RHEA:76159"/>
        <dbReference type="ChEBI" id="CHEBI:17051"/>
    </reaction>
    <physiologicalReaction direction="left-to-right" evidence="8">
        <dbReference type="Rhea" id="RHEA:76160"/>
    </physiologicalReaction>
</comment>
<feature type="transmembrane region" description="Helical" evidence="10">
    <location>
        <begin position="6"/>
        <end position="25"/>
    </location>
</feature>
<keyword evidence="3 10" id="KW-0812">Transmembrane</keyword>
<name>A0A3F3H4Q6_9LACO</name>
<keyword evidence="6 10" id="KW-0407">Ion channel</keyword>
<sequence length="116" mass="12565">MLDNYLLVMVGAGVGALCRYLLLLWWPSRFDYLTGVWAVNILGSFLLGFVVTLGQGNHSALLTQTGFLGGLTTFSTMMTQAGQKNGVLKQVIYLFLQVGAGSLAFFIGQAVGVWLR</sequence>
<dbReference type="RefSeq" id="WP_059378911.1">
    <property type="nucleotide sequence ID" value="NZ_DF968068.1"/>
</dbReference>
<dbReference type="GO" id="GO:0140114">
    <property type="term" value="P:cellular detoxification of fluoride"/>
    <property type="evidence" value="ECO:0007669"/>
    <property type="project" value="UniProtKB-UniRule"/>
</dbReference>
<dbReference type="HAMAP" id="MF_00454">
    <property type="entry name" value="FluC"/>
    <property type="match status" value="1"/>
</dbReference>
<dbReference type="STRING" id="220714.SAMN05660469_1131"/>
<accession>A0A3F3H4Q6</accession>
<feature type="transmembrane region" description="Helical" evidence="10">
    <location>
        <begin position="91"/>
        <end position="115"/>
    </location>
</feature>
<evidence type="ECO:0000256" key="4">
    <source>
        <dbReference type="ARBA" id="ARBA00022989"/>
    </source>
</evidence>
<evidence type="ECO:0000313" key="11">
    <source>
        <dbReference type="EMBL" id="GAP03308.1"/>
    </source>
</evidence>
<dbReference type="GO" id="GO:0062054">
    <property type="term" value="F:fluoride channel activity"/>
    <property type="evidence" value="ECO:0007669"/>
    <property type="project" value="UniProtKB-UniRule"/>
</dbReference>
<feature type="transmembrane region" description="Helical" evidence="10">
    <location>
        <begin position="32"/>
        <end position="54"/>
    </location>
</feature>
<evidence type="ECO:0000256" key="2">
    <source>
        <dbReference type="ARBA" id="ARBA00022475"/>
    </source>
</evidence>
<comment type="similarity">
    <text evidence="7 10">Belongs to the fluoride channel Fluc/FEX (TC 1.A.43) family.</text>
</comment>
<evidence type="ECO:0000313" key="12">
    <source>
        <dbReference type="Proteomes" id="UP000061227"/>
    </source>
</evidence>
<dbReference type="Pfam" id="PF02537">
    <property type="entry name" value="CRCB"/>
    <property type="match status" value="1"/>
</dbReference>
<feature type="binding site" evidence="10">
    <location>
        <position position="69"/>
    </location>
    <ligand>
        <name>Na(+)</name>
        <dbReference type="ChEBI" id="CHEBI:29101"/>
        <note>structural</note>
    </ligand>
</feature>
<evidence type="ECO:0000256" key="6">
    <source>
        <dbReference type="ARBA" id="ARBA00023303"/>
    </source>
</evidence>
<dbReference type="OrthoDB" id="2152028at2"/>
<dbReference type="EMBL" id="DF968068">
    <property type="protein sequence ID" value="GAP03308.1"/>
    <property type="molecule type" value="Genomic_DNA"/>
</dbReference>
<keyword evidence="10" id="KW-0479">Metal-binding</keyword>
<dbReference type="AlphaFoldDB" id="A0A3F3H4Q6"/>
<evidence type="ECO:0000256" key="10">
    <source>
        <dbReference type="HAMAP-Rule" id="MF_00454"/>
    </source>
</evidence>
<evidence type="ECO:0000256" key="8">
    <source>
        <dbReference type="ARBA" id="ARBA00035585"/>
    </source>
</evidence>
<dbReference type="InterPro" id="IPR003691">
    <property type="entry name" value="FluC"/>
</dbReference>
<feature type="binding site" evidence="10">
    <location>
        <position position="72"/>
    </location>
    <ligand>
        <name>Na(+)</name>
        <dbReference type="ChEBI" id="CHEBI:29101"/>
        <note>structural</note>
    </ligand>
</feature>
<evidence type="ECO:0000256" key="7">
    <source>
        <dbReference type="ARBA" id="ARBA00035120"/>
    </source>
</evidence>
<comment type="activity regulation">
    <text evidence="10">Na(+) is not transported, but it plays an essential structural role and its presence is essential for fluoride channel function.</text>
</comment>
<evidence type="ECO:0000256" key="9">
    <source>
        <dbReference type="ARBA" id="ARBA00049940"/>
    </source>
</evidence>
<proteinExistence type="inferred from homology"/>
<comment type="function">
    <text evidence="9 10">Fluoride-specific ion channel. Important for reducing fluoride concentration in the cell, thus reducing its toxicity.</text>
</comment>
<evidence type="ECO:0000256" key="3">
    <source>
        <dbReference type="ARBA" id="ARBA00022692"/>
    </source>
</evidence>
<reference evidence="11 12" key="1">
    <citation type="journal article" date="2015" name="BMC Genomics">
        <title>Comparative genomics of Fructobacillus spp. and Leuconostoc spp. reveals niche-specific evolution of Fructobacillus spp.</title>
        <authorList>
            <person name="Endo A."/>
            <person name="Tanizawa Y."/>
            <person name="Tanaka N."/>
            <person name="Maeno S."/>
            <person name="Kumar H."/>
            <person name="Shiwa Y."/>
            <person name="Okada S."/>
            <person name="Yoshikawa H."/>
            <person name="Dicks L."/>
            <person name="Nakagawa J."/>
            <person name="Arita M."/>
        </authorList>
    </citation>
    <scope>NUCLEOTIDE SEQUENCE [LARGE SCALE GENOMIC DNA]</scope>
    <source>
        <strain evidence="11 12">DSM 15468</strain>
    </source>
</reference>
<dbReference type="Proteomes" id="UP000061227">
    <property type="component" value="Unassembled WGS sequence"/>
</dbReference>
<organism evidence="11 12">
    <name type="scientific">Fructobacillus pseudoficulneus</name>
    <dbReference type="NCBI Taxonomy" id="220714"/>
    <lineage>
        <taxon>Bacteria</taxon>
        <taxon>Bacillati</taxon>
        <taxon>Bacillota</taxon>
        <taxon>Bacilli</taxon>
        <taxon>Lactobacillales</taxon>
        <taxon>Lactobacillaceae</taxon>
        <taxon>Fructobacillus</taxon>
    </lineage>
</organism>
<evidence type="ECO:0000256" key="1">
    <source>
        <dbReference type="ARBA" id="ARBA00004651"/>
    </source>
</evidence>
<gene>
    <name evidence="10 11" type="primary">crcB</name>
    <name evidence="10" type="synonym">fluC</name>
    <name evidence="11" type="ORF">FPFC_060260</name>
</gene>
<protein>
    <recommendedName>
        <fullName evidence="10">Fluoride-specific ion channel FluC</fullName>
    </recommendedName>
</protein>
<comment type="subcellular location">
    <subcellularLocation>
        <location evidence="1 10">Cell membrane</location>
        <topology evidence="1 10">Multi-pass membrane protein</topology>
    </subcellularLocation>
</comment>
<keyword evidence="10" id="KW-0406">Ion transport</keyword>
<keyword evidence="4 10" id="KW-1133">Transmembrane helix</keyword>
<keyword evidence="10" id="KW-0813">Transport</keyword>
<dbReference type="GO" id="GO:0005886">
    <property type="term" value="C:plasma membrane"/>
    <property type="evidence" value="ECO:0007669"/>
    <property type="project" value="UniProtKB-SubCell"/>
</dbReference>
<feature type="transmembrane region" description="Helical" evidence="10">
    <location>
        <begin position="60"/>
        <end position="79"/>
    </location>
</feature>
<keyword evidence="5 10" id="KW-0472">Membrane</keyword>
<evidence type="ECO:0000256" key="5">
    <source>
        <dbReference type="ARBA" id="ARBA00023136"/>
    </source>
</evidence>
<keyword evidence="10" id="KW-0915">Sodium</keyword>
<keyword evidence="12" id="KW-1185">Reference proteome</keyword>
<keyword evidence="2 10" id="KW-1003">Cell membrane</keyword>
<dbReference type="GO" id="GO:0046872">
    <property type="term" value="F:metal ion binding"/>
    <property type="evidence" value="ECO:0007669"/>
    <property type="project" value="UniProtKB-KW"/>
</dbReference>